<gene>
    <name evidence="2" type="primary">zupT</name>
    <name evidence="2" type="ORF">NCTC11679_00747</name>
</gene>
<reference evidence="2 3" key="1">
    <citation type="submission" date="2018-06" db="EMBL/GenBank/DDBJ databases">
        <authorList>
            <consortium name="Pathogen Informatics"/>
            <person name="Doyle S."/>
        </authorList>
    </citation>
    <scope>NUCLEOTIDE SEQUENCE [LARGE SCALE GENOMIC DNA]</scope>
    <source>
        <strain evidence="2 3">NCTC11679</strain>
    </source>
</reference>
<name>A0A378B9P9_KLEPN</name>
<dbReference type="EMBL" id="UGMG01000001">
    <property type="protein sequence ID" value="STV32627.1"/>
    <property type="molecule type" value="Genomic_DNA"/>
</dbReference>
<evidence type="ECO:0000256" key="1">
    <source>
        <dbReference type="SAM" id="Phobius"/>
    </source>
</evidence>
<proteinExistence type="predicted"/>
<feature type="transmembrane region" description="Helical" evidence="1">
    <location>
        <begin position="234"/>
        <end position="255"/>
    </location>
</feature>
<dbReference type="AlphaFoldDB" id="A0A378B9P9"/>
<keyword evidence="1" id="KW-0472">Membrane</keyword>
<dbReference type="PANTHER" id="PTHR11040:SF205">
    <property type="entry name" value="ZINC TRANSPORTER ZUPT"/>
    <property type="match status" value="1"/>
</dbReference>
<feature type="transmembrane region" description="Helical" evidence="1">
    <location>
        <begin position="62"/>
        <end position="81"/>
    </location>
</feature>
<evidence type="ECO:0000313" key="3">
    <source>
        <dbReference type="Proteomes" id="UP000255239"/>
    </source>
</evidence>
<organism evidence="2 3">
    <name type="scientific">Klebsiella pneumoniae</name>
    <dbReference type="NCBI Taxonomy" id="573"/>
    <lineage>
        <taxon>Bacteria</taxon>
        <taxon>Pseudomonadati</taxon>
        <taxon>Pseudomonadota</taxon>
        <taxon>Gammaproteobacteria</taxon>
        <taxon>Enterobacterales</taxon>
        <taxon>Enterobacteriaceae</taxon>
        <taxon>Klebsiella/Raoultella group</taxon>
        <taxon>Klebsiella</taxon>
        <taxon>Klebsiella pneumoniae complex</taxon>
    </lineage>
</organism>
<accession>A0A378B9P9</accession>
<dbReference type="GO" id="GO:0016020">
    <property type="term" value="C:membrane"/>
    <property type="evidence" value="ECO:0007669"/>
    <property type="project" value="TreeGrafter"/>
</dbReference>
<protein>
    <submittedName>
        <fullName evidence="2">Zinc transporter ZupT</fullName>
    </submittedName>
</protein>
<evidence type="ECO:0000313" key="2">
    <source>
        <dbReference type="EMBL" id="STV32627.1"/>
    </source>
</evidence>
<feature type="transmembrane region" description="Helical" evidence="1">
    <location>
        <begin position="6"/>
        <end position="25"/>
    </location>
</feature>
<keyword evidence="1" id="KW-1133">Transmembrane helix</keyword>
<feature type="transmembrane region" description="Helical" evidence="1">
    <location>
        <begin position="32"/>
        <end position="50"/>
    </location>
</feature>
<dbReference type="PANTHER" id="PTHR11040">
    <property type="entry name" value="ZINC/IRON TRANSPORTER"/>
    <property type="match status" value="1"/>
</dbReference>
<dbReference type="GO" id="GO:0005385">
    <property type="term" value="F:zinc ion transmembrane transporter activity"/>
    <property type="evidence" value="ECO:0007669"/>
    <property type="project" value="TreeGrafter"/>
</dbReference>
<sequence length="256" mass="26716">MSSPLILTLLAGSATFIGAIFGVIGQKPSNRLLGFSLGFAAGIMLLISLMEMLPAALAAEGMSPLLGYGMFVVGLLGYFGLDRLLPHAHPQDLMIPAMPRPRNLRRTAILLTLGISLHNFPEGIATYVTASNNLELGMGRRPCRRPAQYSGRTGGCRTGVCRHRLAQQSGALGRAFRHGGNFGRRAGVVDSGEPGLAAGDGAIMAAVAGIMVALSVDELMPLAKEIDPQSNPSYGVLCGMSVMGLSLVVLQTMGIG</sequence>
<dbReference type="Proteomes" id="UP000255239">
    <property type="component" value="Unassembled WGS sequence"/>
</dbReference>
<keyword evidence="1" id="KW-0812">Transmembrane</keyword>